<proteinExistence type="inferred from homology"/>
<dbReference type="CDD" id="cd04480">
    <property type="entry name" value="RPA1_DBD_A_like"/>
    <property type="match status" value="1"/>
</dbReference>
<dbReference type="PANTHER" id="PTHR47165:SF4">
    <property type="entry name" value="OS03G0429900 PROTEIN"/>
    <property type="match status" value="1"/>
</dbReference>
<dbReference type="GO" id="GO:0003677">
    <property type="term" value="F:DNA binding"/>
    <property type="evidence" value="ECO:0007669"/>
    <property type="project" value="UniProtKB-KW"/>
</dbReference>
<evidence type="ECO:0000256" key="6">
    <source>
        <dbReference type="SAM" id="MobiDB-lite"/>
    </source>
</evidence>
<dbReference type="InterPro" id="IPR012340">
    <property type="entry name" value="NA-bd_OB-fold"/>
</dbReference>
<accession>A0ABD3ENC6</accession>
<dbReference type="CDD" id="cd04476">
    <property type="entry name" value="RPA1_DBD_C"/>
    <property type="match status" value="1"/>
</dbReference>
<keyword evidence="4" id="KW-0862">Zinc</keyword>
<dbReference type="Proteomes" id="UP001632038">
    <property type="component" value="Unassembled WGS sequence"/>
</dbReference>
<protein>
    <recommendedName>
        <fullName evidence="11">Replication factor A C-terminal domain-containing protein</fullName>
    </recommendedName>
</protein>
<evidence type="ECO:0000256" key="5">
    <source>
        <dbReference type="ARBA" id="ARBA00023125"/>
    </source>
</evidence>
<evidence type="ECO:0000313" key="9">
    <source>
        <dbReference type="EMBL" id="KAL3655920.1"/>
    </source>
</evidence>
<gene>
    <name evidence="9" type="ORF">CASFOL_000316</name>
</gene>
<dbReference type="AlphaFoldDB" id="A0ABD3ENC6"/>
<sequence>MALWSLFKDLHAGSTTWGLQVRIVRIYKQTYANSSNAGTMEMVLHDETGDRIHASMYLDVYEKFKEHLVEGGLCRITHVMVKDNDWKGKTTANNQRLQLFRLSKVFEFKSDTFPTVMHDLKDFNELIIPKKNAPYQLIDVIGRVTSYLQPTKLHALNKRIMEFKIVDSSGSPLDCCVWDEYIDYLYPVLEHNINKACIVLIKFGRVCDYRGELRFQNTYHVTQIIVNGEDDVFLQFRNRMEIEDGGGCNKLMFSEYEQEIYVLFSQKMAQFRDLKELNAMQNVSNFWAEATIIDIETKTDYWYLSCKNCAKKIYDDGNIKKCWTCNEQSFSFTYRYKIIVSVLDHTGTSTFLLWNREAAAIIGKSAGEMRGLNVDGSKEGDKMVEDALLDKKILFEVRKQTDRNNSNKNYFIVTRIVLNEDILEIYRKNLITDNESTTGVTSEMKKKGLELTVVTSKNKDDKGKGIYLEDEDQYINEKGNADEDKQMALYEENPESDDADGAKSPQTSSESAADVQIKPRRVSDATTDATYMLKKKRIKKEK</sequence>
<feature type="region of interest" description="Disordered" evidence="6">
    <location>
        <begin position="474"/>
        <end position="542"/>
    </location>
</feature>
<keyword evidence="3" id="KW-0863">Zinc-finger</keyword>
<keyword evidence="5" id="KW-0238">DNA-binding</keyword>
<feature type="domain" description="Replication factor A C-terminal" evidence="8">
    <location>
        <begin position="288"/>
        <end position="409"/>
    </location>
</feature>
<comment type="caution">
    <text evidence="9">The sequence shown here is derived from an EMBL/GenBank/DDBJ whole genome shotgun (WGS) entry which is preliminary data.</text>
</comment>
<dbReference type="InterPro" id="IPR013955">
    <property type="entry name" value="Rep_factor-A_C"/>
</dbReference>
<dbReference type="InterPro" id="IPR003871">
    <property type="entry name" value="RFA1B/D_OB_1st"/>
</dbReference>
<evidence type="ECO:0000313" key="10">
    <source>
        <dbReference type="Proteomes" id="UP001632038"/>
    </source>
</evidence>
<evidence type="ECO:0000256" key="2">
    <source>
        <dbReference type="ARBA" id="ARBA00022723"/>
    </source>
</evidence>
<evidence type="ECO:0000256" key="1">
    <source>
        <dbReference type="ARBA" id="ARBA00005690"/>
    </source>
</evidence>
<comment type="similarity">
    <text evidence="1">Belongs to the replication factor A protein 1 family.</text>
</comment>
<dbReference type="GO" id="GO:0008270">
    <property type="term" value="F:zinc ion binding"/>
    <property type="evidence" value="ECO:0007669"/>
    <property type="project" value="UniProtKB-KW"/>
</dbReference>
<evidence type="ECO:0000256" key="4">
    <source>
        <dbReference type="ARBA" id="ARBA00022833"/>
    </source>
</evidence>
<dbReference type="PANTHER" id="PTHR47165">
    <property type="entry name" value="OS03G0429900 PROTEIN"/>
    <property type="match status" value="1"/>
</dbReference>
<evidence type="ECO:0000256" key="3">
    <source>
        <dbReference type="ARBA" id="ARBA00022771"/>
    </source>
</evidence>
<dbReference type="EMBL" id="JAVIJP010000001">
    <property type="protein sequence ID" value="KAL3655920.1"/>
    <property type="molecule type" value="Genomic_DNA"/>
</dbReference>
<dbReference type="Pfam" id="PF08646">
    <property type="entry name" value="Rep_fac-A_C"/>
    <property type="match status" value="1"/>
</dbReference>
<evidence type="ECO:0008006" key="11">
    <source>
        <dbReference type="Google" id="ProtNLM"/>
    </source>
</evidence>
<keyword evidence="10" id="KW-1185">Reference proteome</keyword>
<organism evidence="9 10">
    <name type="scientific">Castilleja foliolosa</name>
    <dbReference type="NCBI Taxonomy" id="1961234"/>
    <lineage>
        <taxon>Eukaryota</taxon>
        <taxon>Viridiplantae</taxon>
        <taxon>Streptophyta</taxon>
        <taxon>Embryophyta</taxon>
        <taxon>Tracheophyta</taxon>
        <taxon>Spermatophyta</taxon>
        <taxon>Magnoliopsida</taxon>
        <taxon>eudicotyledons</taxon>
        <taxon>Gunneridae</taxon>
        <taxon>Pentapetalae</taxon>
        <taxon>asterids</taxon>
        <taxon>lamiids</taxon>
        <taxon>Lamiales</taxon>
        <taxon>Orobanchaceae</taxon>
        <taxon>Pedicularideae</taxon>
        <taxon>Castillejinae</taxon>
        <taxon>Castilleja</taxon>
    </lineage>
</organism>
<dbReference type="SUPFAM" id="SSF50249">
    <property type="entry name" value="Nucleic acid-binding proteins"/>
    <property type="match status" value="3"/>
</dbReference>
<reference evidence="10" key="1">
    <citation type="journal article" date="2024" name="IScience">
        <title>Strigolactones Initiate the Formation of Haustorium-like Structures in Castilleja.</title>
        <authorList>
            <person name="Buerger M."/>
            <person name="Peterson D."/>
            <person name="Chory J."/>
        </authorList>
    </citation>
    <scope>NUCLEOTIDE SEQUENCE [LARGE SCALE GENOMIC DNA]</scope>
</reference>
<dbReference type="Gene3D" id="2.40.50.140">
    <property type="entry name" value="Nucleic acid-binding proteins"/>
    <property type="match status" value="3"/>
</dbReference>
<feature type="compositionally biased region" description="Basic residues" evidence="6">
    <location>
        <begin position="533"/>
        <end position="542"/>
    </location>
</feature>
<dbReference type="Pfam" id="PF02721">
    <property type="entry name" value="DUF223"/>
    <property type="match status" value="1"/>
</dbReference>
<dbReference type="InterPro" id="IPR047192">
    <property type="entry name" value="Euk_RPA1_DBD_C"/>
</dbReference>
<evidence type="ECO:0000259" key="7">
    <source>
        <dbReference type="Pfam" id="PF02721"/>
    </source>
</evidence>
<name>A0ABD3ENC6_9LAMI</name>
<keyword evidence="2" id="KW-0479">Metal-binding</keyword>
<evidence type="ECO:0000259" key="8">
    <source>
        <dbReference type="Pfam" id="PF08646"/>
    </source>
</evidence>
<feature type="domain" description="Replication protein A 70 kDa DNA-binding subunit B/D first OB fold" evidence="7">
    <location>
        <begin position="8"/>
        <end position="101"/>
    </location>
</feature>